<feature type="domain" description="TACO1/YebC-like N-terminal" evidence="8">
    <location>
        <begin position="5"/>
        <end position="76"/>
    </location>
</feature>
<dbReference type="Pfam" id="PF20772">
    <property type="entry name" value="TACO1_YebC_N"/>
    <property type="match status" value="1"/>
</dbReference>
<evidence type="ECO:0000259" key="7">
    <source>
        <dbReference type="Pfam" id="PF01709"/>
    </source>
</evidence>
<dbReference type="AlphaFoldDB" id="A0A1G1WQP7"/>
<dbReference type="PANTHER" id="PTHR12532">
    <property type="entry name" value="TRANSLATIONAL ACTIVATOR OF CYTOCHROME C OXIDASE 1"/>
    <property type="match status" value="1"/>
</dbReference>
<evidence type="ECO:0000256" key="6">
    <source>
        <dbReference type="HAMAP-Rule" id="MF_00693"/>
    </source>
</evidence>
<sequence>MSGHSKWSTIKRQKGANDAKRGNLFTKLGNAITVVVREGGESPDSNFKLRLAIEAARAANMPKDNINRAIDRGSGKGNDKPLEELTYEAYGPCGVALMVDTVTDSRQRTGASLRSLIERAGGSLGGVGSVAWMFKPMGEIEVLKEDRSFDDIMLVSADLGAHDAEEAGDRVLIYTSPNELENLKQKLLNSGFQVSRSELTQRQTNIVRLEDLGKAKQVLDLVDKIEDLEDVQKVYANFDISENVMQRAIV</sequence>
<comment type="subcellular location">
    <subcellularLocation>
        <location evidence="6">Cytoplasm</location>
    </subcellularLocation>
</comment>
<evidence type="ECO:0000313" key="10">
    <source>
        <dbReference type="Proteomes" id="UP000177821"/>
    </source>
</evidence>
<organism evidence="9 10">
    <name type="scientific">Candidatus Woykebacteria bacterium RIFCSPHIGHO2_02_FULL_43_16b</name>
    <dbReference type="NCBI Taxonomy" id="1802601"/>
    <lineage>
        <taxon>Bacteria</taxon>
        <taxon>Candidatus Woykeibacteriota</taxon>
    </lineage>
</organism>
<dbReference type="Gene3D" id="3.30.70.980">
    <property type="match status" value="2"/>
</dbReference>
<dbReference type="Pfam" id="PF01709">
    <property type="entry name" value="Transcrip_reg"/>
    <property type="match status" value="1"/>
</dbReference>
<dbReference type="InterPro" id="IPR002876">
    <property type="entry name" value="Transcrip_reg_TACO1-like"/>
</dbReference>
<dbReference type="Gene3D" id="1.10.10.200">
    <property type="match status" value="1"/>
</dbReference>
<proteinExistence type="inferred from homology"/>
<dbReference type="InterPro" id="IPR049083">
    <property type="entry name" value="TACO1_YebC_N"/>
</dbReference>
<dbReference type="InterPro" id="IPR026564">
    <property type="entry name" value="Transcrip_reg_TACO1-like_dom3"/>
</dbReference>
<dbReference type="Proteomes" id="UP000177821">
    <property type="component" value="Unassembled WGS sequence"/>
</dbReference>
<evidence type="ECO:0000313" key="9">
    <source>
        <dbReference type="EMBL" id="OGY30014.1"/>
    </source>
</evidence>
<dbReference type="FunFam" id="1.10.10.200:FF:000002">
    <property type="entry name" value="Probable transcriptional regulatory protein CLM62_37755"/>
    <property type="match status" value="1"/>
</dbReference>
<comment type="caution">
    <text evidence="9">The sequence shown here is derived from an EMBL/GenBank/DDBJ whole genome shotgun (WGS) entry which is preliminary data.</text>
</comment>
<name>A0A1G1WQP7_9BACT</name>
<evidence type="ECO:0000256" key="4">
    <source>
        <dbReference type="ARBA" id="ARBA00023125"/>
    </source>
</evidence>
<dbReference type="HAMAP" id="MF_00693">
    <property type="entry name" value="Transcrip_reg_TACO1"/>
    <property type="match status" value="1"/>
</dbReference>
<dbReference type="GO" id="GO:0006355">
    <property type="term" value="P:regulation of DNA-templated transcription"/>
    <property type="evidence" value="ECO:0007669"/>
    <property type="project" value="UniProtKB-UniRule"/>
</dbReference>
<keyword evidence="4 6" id="KW-0238">DNA-binding</keyword>
<dbReference type="GO" id="GO:0005829">
    <property type="term" value="C:cytosol"/>
    <property type="evidence" value="ECO:0007669"/>
    <property type="project" value="TreeGrafter"/>
</dbReference>
<dbReference type="InterPro" id="IPR017856">
    <property type="entry name" value="Integrase-like_N"/>
</dbReference>
<comment type="similarity">
    <text evidence="1 6">Belongs to the TACO1 family.</text>
</comment>
<accession>A0A1G1WQP7</accession>
<protein>
    <recommendedName>
        <fullName evidence="6">Probable transcriptional regulatory protein A3J50_02945</fullName>
    </recommendedName>
</protein>
<evidence type="ECO:0000256" key="2">
    <source>
        <dbReference type="ARBA" id="ARBA00022490"/>
    </source>
</evidence>
<gene>
    <name evidence="9" type="ORF">A3J50_02945</name>
</gene>
<dbReference type="PANTHER" id="PTHR12532:SF6">
    <property type="entry name" value="TRANSCRIPTIONAL REGULATORY PROTEIN YEBC-RELATED"/>
    <property type="match status" value="1"/>
</dbReference>
<dbReference type="SUPFAM" id="SSF75625">
    <property type="entry name" value="YebC-like"/>
    <property type="match status" value="1"/>
</dbReference>
<feature type="domain" description="TACO1/YebC-like second and third" evidence="7">
    <location>
        <begin position="82"/>
        <end position="238"/>
    </location>
</feature>
<evidence type="ECO:0000256" key="3">
    <source>
        <dbReference type="ARBA" id="ARBA00023015"/>
    </source>
</evidence>
<dbReference type="NCBIfam" id="TIGR01033">
    <property type="entry name" value="YebC/PmpR family DNA-binding transcriptional regulator"/>
    <property type="match status" value="1"/>
</dbReference>
<dbReference type="NCBIfam" id="NF009044">
    <property type="entry name" value="PRK12378.1"/>
    <property type="match status" value="1"/>
</dbReference>
<reference evidence="9 10" key="1">
    <citation type="journal article" date="2016" name="Nat. Commun.">
        <title>Thousands of microbial genomes shed light on interconnected biogeochemical processes in an aquifer system.</title>
        <authorList>
            <person name="Anantharaman K."/>
            <person name="Brown C.T."/>
            <person name="Hug L.A."/>
            <person name="Sharon I."/>
            <person name="Castelle C.J."/>
            <person name="Probst A.J."/>
            <person name="Thomas B.C."/>
            <person name="Singh A."/>
            <person name="Wilkins M.J."/>
            <person name="Karaoz U."/>
            <person name="Brodie E.L."/>
            <person name="Williams K.H."/>
            <person name="Hubbard S.S."/>
            <person name="Banfield J.F."/>
        </authorList>
    </citation>
    <scope>NUCLEOTIDE SEQUENCE [LARGE SCALE GENOMIC DNA]</scope>
</reference>
<keyword evidence="5 6" id="KW-0804">Transcription</keyword>
<evidence type="ECO:0000256" key="5">
    <source>
        <dbReference type="ARBA" id="ARBA00023163"/>
    </source>
</evidence>
<dbReference type="EMBL" id="MHCX01000010">
    <property type="protein sequence ID" value="OGY30014.1"/>
    <property type="molecule type" value="Genomic_DNA"/>
</dbReference>
<evidence type="ECO:0000256" key="1">
    <source>
        <dbReference type="ARBA" id="ARBA00008724"/>
    </source>
</evidence>
<keyword evidence="2 6" id="KW-0963">Cytoplasm</keyword>
<keyword evidence="3 6" id="KW-0805">Transcription regulation</keyword>
<evidence type="ECO:0000259" key="8">
    <source>
        <dbReference type="Pfam" id="PF20772"/>
    </source>
</evidence>
<dbReference type="InterPro" id="IPR029072">
    <property type="entry name" value="YebC-like"/>
</dbReference>
<dbReference type="GO" id="GO:0003677">
    <property type="term" value="F:DNA binding"/>
    <property type="evidence" value="ECO:0007669"/>
    <property type="project" value="UniProtKB-UniRule"/>
</dbReference>
<dbReference type="InterPro" id="IPR048300">
    <property type="entry name" value="TACO1_YebC-like_2nd/3rd_dom"/>
</dbReference>
<dbReference type="NCBIfam" id="NF001030">
    <property type="entry name" value="PRK00110.1"/>
    <property type="match status" value="1"/>
</dbReference>